<sequence length="190" mass="21102">MKGLEDRIHHLESQEQVSSANERKGEAVVSKTMEKVKGQVEAPCKDLVILNNLQESRVPSSDWLSMRAREDLSDMGLGLQDKGLRVSVEGNSSHSQGSSKDGCNQRPQDAVDFAIGEESFELPKLQYFSKISKKKERKFGSLKVRRDILLKEALNTLAVGKTVGIEFIGDEQEVIDDLISLAEKEQANNS</sequence>
<evidence type="ECO:0000313" key="2">
    <source>
        <dbReference type="EMBL" id="KAK8596998.1"/>
    </source>
</evidence>
<proteinExistence type="predicted"/>
<dbReference type="EMBL" id="JBBPBM010000002">
    <property type="protein sequence ID" value="KAK8596998.1"/>
    <property type="molecule type" value="Genomic_DNA"/>
</dbReference>
<keyword evidence="3" id="KW-1185">Reference proteome</keyword>
<dbReference type="Proteomes" id="UP001472677">
    <property type="component" value="Unassembled WGS sequence"/>
</dbReference>
<organism evidence="2 3">
    <name type="scientific">Hibiscus sabdariffa</name>
    <name type="common">roselle</name>
    <dbReference type="NCBI Taxonomy" id="183260"/>
    <lineage>
        <taxon>Eukaryota</taxon>
        <taxon>Viridiplantae</taxon>
        <taxon>Streptophyta</taxon>
        <taxon>Embryophyta</taxon>
        <taxon>Tracheophyta</taxon>
        <taxon>Spermatophyta</taxon>
        <taxon>Magnoliopsida</taxon>
        <taxon>eudicotyledons</taxon>
        <taxon>Gunneridae</taxon>
        <taxon>Pentapetalae</taxon>
        <taxon>rosids</taxon>
        <taxon>malvids</taxon>
        <taxon>Malvales</taxon>
        <taxon>Malvaceae</taxon>
        <taxon>Malvoideae</taxon>
        <taxon>Hibiscus</taxon>
    </lineage>
</organism>
<reference evidence="2 3" key="1">
    <citation type="journal article" date="2024" name="G3 (Bethesda)">
        <title>Genome assembly of Hibiscus sabdariffa L. provides insights into metabolisms of medicinal natural products.</title>
        <authorList>
            <person name="Kim T."/>
        </authorList>
    </citation>
    <scope>NUCLEOTIDE SEQUENCE [LARGE SCALE GENOMIC DNA]</scope>
    <source>
        <strain evidence="2">TK-2024</strain>
        <tissue evidence="2">Old leaves</tissue>
    </source>
</reference>
<feature type="compositionally biased region" description="Polar residues" evidence="1">
    <location>
        <begin position="89"/>
        <end position="107"/>
    </location>
</feature>
<accession>A0ABR2G913</accession>
<feature type="region of interest" description="Disordered" evidence="1">
    <location>
        <begin position="1"/>
        <end position="35"/>
    </location>
</feature>
<feature type="region of interest" description="Disordered" evidence="1">
    <location>
        <begin position="87"/>
        <end position="107"/>
    </location>
</feature>
<evidence type="ECO:0000256" key="1">
    <source>
        <dbReference type="SAM" id="MobiDB-lite"/>
    </source>
</evidence>
<feature type="compositionally biased region" description="Basic and acidic residues" evidence="1">
    <location>
        <begin position="21"/>
        <end position="35"/>
    </location>
</feature>
<gene>
    <name evidence="2" type="ORF">V6N12_065475</name>
</gene>
<comment type="caution">
    <text evidence="2">The sequence shown here is derived from an EMBL/GenBank/DDBJ whole genome shotgun (WGS) entry which is preliminary data.</text>
</comment>
<name>A0ABR2G913_9ROSI</name>
<feature type="compositionally biased region" description="Basic and acidic residues" evidence="1">
    <location>
        <begin position="1"/>
        <end position="13"/>
    </location>
</feature>
<evidence type="ECO:0000313" key="3">
    <source>
        <dbReference type="Proteomes" id="UP001472677"/>
    </source>
</evidence>
<protein>
    <submittedName>
        <fullName evidence="2">Uncharacterized protein</fullName>
    </submittedName>
</protein>